<dbReference type="RefSeq" id="WP_068747992.1">
    <property type="nucleotide sequence ID" value="NZ_LOHZ01000023.1"/>
</dbReference>
<sequence length="239" mass="26223">MSKLYIVGIGSGNVKTMTMRALECIKSSRVVVGYDGYIELIKDLVKDKIVISSGMGQEVKRCRIAVEKVKEGYDTCIVSSGDAGLYGMAGLVLEIENRINFEVVPGVSAVFLAASCLGAPLMDDMCTVSLSDHLIPWEVVKKRLVAAVQGDFVIALYNPRSHLRPYNLEKAVQLLLSYRDKNTPVGIVKNAGRKGERVIITTLGKVEYEVVDMMTTVIVGNSRTYIKDNTIITPRGYPI</sequence>
<feature type="domain" description="Tetrapyrrole methylase" evidence="6">
    <location>
        <begin position="3"/>
        <end position="206"/>
    </location>
</feature>
<dbReference type="SUPFAM" id="SSF53790">
    <property type="entry name" value="Tetrapyrrole methylase"/>
    <property type="match status" value="1"/>
</dbReference>
<protein>
    <submittedName>
        <fullName evidence="7">Putative cobalt-factor III C(17)-methyltransferase</fullName>
        <ecNumber evidence="7">2.1.1.-</ecNumber>
    </submittedName>
</protein>
<dbReference type="Gene3D" id="3.30.950.10">
    <property type="entry name" value="Methyltransferase, Cobalt-precorrin-4 Transmethylase, Domain 2"/>
    <property type="match status" value="1"/>
</dbReference>
<dbReference type="CDD" id="cd11646">
    <property type="entry name" value="Precorrin_3B_C17_MT"/>
    <property type="match status" value="1"/>
</dbReference>
<dbReference type="OrthoDB" id="9772960at2"/>
<dbReference type="NCBIfam" id="TIGR01466">
    <property type="entry name" value="cobJ_cbiH"/>
    <property type="match status" value="1"/>
</dbReference>
<dbReference type="InterPro" id="IPR051810">
    <property type="entry name" value="Precorrin_MeTrfase"/>
</dbReference>
<dbReference type="EC" id="2.1.1.-" evidence="7"/>
<reference evidence="7 8" key="1">
    <citation type="submission" date="2015-12" db="EMBL/GenBank/DDBJ databases">
        <title>Draft genome of Thermovenabulum gondwanense isolated from a red thermophilic microbial mat colonisisng an outflow channel of a bore well.</title>
        <authorList>
            <person name="Patel B.K."/>
        </authorList>
    </citation>
    <scope>NUCLEOTIDE SEQUENCE [LARGE SCALE GENOMIC DNA]</scope>
    <source>
        <strain evidence="7 8">R270</strain>
    </source>
</reference>
<evidence type="ECO:0000256" key="4">
    <source>
        <dbReference type="ARBA" id="ARBA00022679"/>
    </source>
</evidence>
<accession>A0A162MRM0</accession>
<dbReference type="InterPro" id="IPR014777">
    <property type="entry name" value="4pyrrole_Mease_sub1"/>
</dbReference>
<dbReference type="PANTHER" id="PTHR47036:SF1">
    <property type="entry name" value="COBALT-FACTOR III C(17)-METHYLTRANSFERASE-RELATED"/>
    <property type="match status" value="1"/>
</dbReference>
<dbReference type="PATRIC" id="fig|520767.4.peg.929"/>
<keyword evidence="8" id="KW-1185">Reference proteome</keyword>
<dbReference type="STRING" id="520767.ATZ99_08390"/>
<dbReference type="InterPro" id="IPR014776">
    <property type="entry name" value="4pyrrole_Mease_sub2"/>
</dbReference>
<keyword evidence="4 7" id="KW-0808">Transferase</keyword>
<dbReference type="AlphaFoldDB" id="A0A162MRM0"/>
<comment type="caution">
    <text evidence="7">The sequence shown here is derived from an EMBL/GenBank/DDBJ whole genome shotgun (WGS) entry which is preliminary data.</text>
</comment>
<organism evidence="7 8">
    <name type="scientific">Thermovenabulum gondwanense</name>
    <dbReference type="NCBI Taxonomy" id="520767"/>
    <lineage>
        <taxon>Bacteria</taxon>
        <taxon>Bacillati</taxon>
        <taxon>Bacillota</taxon>
        <taxon>Clostridia</taxon>
        <taxon>Thermosediminibacterales</taxon>
        <taxon>Thermosediminibacteraceae</taxon>
        <taxon>Thermovenabulum</taxon>
    </lineage>
</organism>
<dbReference type="GO" id="GO:0009236">
    <property type="term" value="P:cobalamin biosynthetic process"/>
    <property type="evidence" value="ECO:0007669"/>
    <property type="project" value="UniProtKB-UniPathway"/>
</dbReference>
<dbReference type="InterPro" id="IPR035996">
    <property type="entry name" value="4pyrrol_Methylase_sf"/>
</dbReference>
<dbReference type="GO" id="GO:0032259">
    <property type="term" value="P:methylation"/>
    <property type="evidence" value="ECO:0007669"/>
    <property type="project" value="UniProtKB-KW"/>
</dbReference>
<dbReference type="Pfam" id="PF00590">
    <property type="entry name" value="TP_methylase"/>
    <property type="match status" value="1"/>
</dbReference>
<dbReference type="Gene3D" id="3.40.1010.10">
    <property type="entry name" value="Cobalt-precorrin-4 Transmethylase, Domain 1"/>
    <property type="match status" value="1"/>
</dbReference>
<comment type="pathway">
    <text evidence="1">Cofactor biosynthesis; adenosylcobalamin biosynthesis.</text>
</comment>
<evidence type="ECO:0000256" key="5">
    <source>
        <dbReference type="ARBA" id="ARBA00022691"/>
    </source>
</evidence>
<dbReference type="Proteomes" id="UP000075737">
    <property type="component" value="Unassembled WGS sequence"/>
</dbReference>
<evidence type="ECO:0000313" key="8">
    <source>
        <dbReference type="Proteomes" id="UP000075737"/>
    </source>
</evidence>
<dbReference type="UniPathway" id="UPA00148"/>
<dbReference type="EMBL" id="LOHZ01000023">
    <property type="protein sequence ID" value="KYO67022.1"/>
    <property type="molecule type" value="Genomic_DNA"/>
</dbReference>
<evidence type="ECO:0000259" key="6">
    <source>
        <dbReference type="Pfam" id="PF00590"/>
    </source>
</evidence>
<evidence type="ECO:0000256" key="2">
    <source>
        <dbReference type="ARBA" id="ARBA00022573"/>
    </source>
</evidence>
<evidence type="ECO:0000256" key="3">
    <source>
        <dbReference type="ARBA" id="ARBA00022603"/>
    </source>
</evidence>
<keyword evidence="2" id="KW-0169">Cobalamin biosynthesis</keyword>
<dbReference type="GO" id="GO:0008168">
    <property type="term" value="F:methyltransferase activity"/>
    <property type="evidence" value="ECO:0007669"/>
    <property type="project" value="UniProtKB-KW"/>
</dbReference>
<keyword evidence="3 7" id="KW-0489">Methyltransferase</keyword>
<evidence type="ECO:0000256" key="1">
    <source>
        <dbReference type="ARBA" id="ARBA00004953"/>
    </source>
</evidence>
<gene>
    <name evidence="7" type="primary">cbiH</name>
    <name evidence="7" type="ORF">ATZ99_08390</name>
</gene>
<name>A0A162MRM0_9FIRM</name>
<dbReference type="InterPro" id="IPR006363">
    <property type="entry name" value="Cbl_synth_CobJ/CibH_dom"/>
</dbReference>
<dbReference type="PANTHER" id="PTHR47036">
    <property type="entry name" value="COBALT-FACTOR III C(17)-METHYLTRANSFERASE-RELATED"/>
    <property type="match status" value="1"/>
</dbReference>
<dbReference type="InterPro" id="IPR000878">
    <property type="entry name" value="4pyrrol_Mease"/>
</dbReference>
<proteinExistence type="predicted"/>
<evidence type="ECO:0000313" key="7">
    <source>
        <dbReference type="EMBL" id="KYO67022.1"/>
    </source>
</evidence>
<keyword evidence="5" id="KW-0949">S-adenosyl-L-methionine</keyword>